<keyword evidence="3" id="KW-1185">Reference proteome</keyword>
<feature type="signal peptide" evidence="1">
    <location>
        <begin position="1"/>
        <end position="29"/>
    </location>
</feature>
<sequence>MAFIKAQRIAWAAALAVCAALGTSGTASGATPRADSIQCNTPTITEDGHRFTIRCHRGPGRGFYASAVVCGPGHCTRQGTNIVPYGEYATAWSTGFFASPAHYQAFSV</sequence>
<name>A0ABV3BND6_9ACTN</name>
<protein>
    <recommendedName>
        <fullName evidence="4">Secreted protein</fullName>
    </recommendedName>
</protein>
<reference evidence="2 3" key="1">
    <citation type="submission" date="2024-06" db="EMBL/GenBank/DDBJ databases">
        <title>The Natural Products Discovery Center: Release of the First 8490 Sequenced Strains for Exploring Actinobacteria Biosynthetic Diversity.</title>
        <authorList>
            <person name="Kalkreuter E."/>
            <person name="Kautsar S.A."/>
            <person name="Yang D."/>
            <person name="Bader C.D."/>
            <person name="Teijaro C.N."/>
            <person name="Fluegel L."/>
            <person name="Davis C.M."/>
            <person name="Simpson J.R."/>
            <person name="Lauterbach L."/>
            <person name="Steele A.D."/>
            <person name="Gui C."/>
            <person name="Meng S."/>
            <person name="Li G."/>
            <person name="Viehrig K."/>
            <person name="Ye F."/>
            <person name="Su P."/>
            <person name="Kiefer A.F."/>
            <person name="Nichols A."/>
            <person name="Cepeda A.J."/>
            <person name="Yan W."/>
            <person name="Fan B."/>
            <person name="Jiang Y."/>
            <person name="Adhikari A."/>
            <person name="Zheng C.-J."/>
            <person name="Schuster L."/>
            <person name="Cowan T.M."/>
            <person name="Smanski M.J."/>
            <person name="Chevrette M.G."/>
            <person name="De Carvalho L.P.S."/>
            <person name="Shen B."/>
        </authorList>
    </citation>
    <scope>NUCLEOTIDE SEQUENCE [LARGE SCALE GENOMIC DNA]</scope>
    <source>
        <strain evidence="2 3">NPDC046838</strain>
    </source>
</reference>
<proteinExistence type="predicted"/>
<evidence type="ECO:0000256" key="1">
    <source>
        <dbReference type="SAM" id="SignalP"/>
    </source>
</evidence>
<evidence type="ECO:0008006" key="4">
    <source>
        <dbReference type="Google" id="ProtNLM"/>
    </source>
</evidence>
<evidence type="ECO:0000313" key="3">
    <source>
        <dbReference type="Proteomes" id="UP001551176"/>
    </source>
</evidence>
<dbReference type="EMBL" id="JBEYXV010000008">
    <property type="protein sequence ID" value="MEU6822523.1"/>
    <property type="molecule type" value="Genomic_DNA"/>
</dbReference>
<keyword evidence="1" id="KW-0732">Signal</keyword>
<dbReference type="Proteomes" id="UP001551176">
    <property type="component" value="Unassembled WGS sequence"/>
</dbReference>
<comment type="caution">
    <text evidence="2">The sequence shown here is derived from an EMBL/GenBank/DDBJ whole genome shotgun (WGS) entry which is preliminary data.</text>
</comment>
<evidence type="ECO:0000313" key="2">
    <source>
        <dbReference type="EMBL" id="MEU6822523.1"/>
    </source>
</evidence>
<gene>
    <name evidence="2" type="ORF">ABZ921_18005</name>
</gene>
<dbReference type="RefSeq" id="WP_359349814.1">
    <property type="nucleotide sequence ID" value="NZ_JBEYXV010000008.1"/>
</dbReference>
<organism evidence="2 3">
    <name type="scientific">Streptomyces atriruber</name>
    <dbReference type="NCBI Taxonomy" id="545121"/>
    <lineage>
        <taxon>Bacteria</taxon>
        <taxon>Bacillati</taxon>
        <taxon>Actinomycetota</taxon>
        <taxon>Actinomycetes</taxon>
        <taxon>Kitasatosporales</taxon>
        <taxon>Streptomycetaceae</taxon>
        <taxon>Streptomyces</taxon>
    </lineage>
</organism>
<accession>A0ABV3BND6</accession>
<feature type="chain" id="PRO_5045886452" description="Secreted protein" evidence="1">
    <location>
        <begin position="30"/>
        <end position="108"/>
    </location>
</feature>